<comment type="subcellular location">
    <subcellularLocation>
        <location evidence="1">Cell envelope</location>
    </subcellularLocation>
</comment>
<dbReference type="Gene3D" id="3.10.105.10">
    <property type="entry name" value="Dipeptide-binding Protein, Domain 3"/>
    <property type="match status" value="1"/>
</dbReference>
<dbReference type="FunFam" id="3.90.76.10:FF:000001">
    <property type="entry name" value="Oligopeptide ABC transporter substrate-binding protein"/>
    <property type="match status" value="1"/>
</dbReference>
<evidence type="ECO:0000259" key="7">
    <source>
        <dbReference type="Pfam" id="PF00496"/>
    </source>
</evidence>
<evidence type="ECO:0000256" key="5">
    <source>
        <dbReference type="ARBA" id="ARBA00022856"/>
    </source>
</evidence>
<dbReference type="Proteomes" id="UP000028700">
    <property type="component" value="Unassembled WGS sequence"/>
</dbReference>
<keyword evidence="9" id="KW-1185">Reference proteome</keyword>
<dbReference type="AlphaFoldDB" id="A0A081BIW4"/>
<dbReference type="GO" id="GO:0043190">
    <property type="term" value="C:ATP-binding cassette (ABC) transporter complex"/>
    <property type="evidence" value="ECO:0007669"/>
    <property type="project" value="InterPro"/>
</dbReference>
<proteinExistence type="inferred from homology"/>
<dbReference type="GO" id="GO:0015833">
    <property type="term" value="P:peptide transport"/>
    <property type="evidence" value="ECO:0007669"/>
    <property type="project" value="UniProtKB-KW"/>
</dbReference>
<evidence type="ECO:0000256" key="1">
    <source>
        <dbReference type="ARBA" id="ARBA00004196"/>
    </source>
</evidence>
<sequence>MKKVVAFSTLAVLTGLTLAGCGSGKAADQDKPLNVTMPAELQVADPNKATDAYSFYMMRQTTEGLYRLNKNGKVVAGMATKLVKPTADGTKYVFNLRKDAHWSNGDKVTAQDFVTSFRRQVDPKTKAQYANRLAMFKNYDAVQKGTKAPSALGVKADGKYKLEFELSKSDPTFNFELATQLLPVNTKLVAKYGDKYGTNSSRVAANGPYVLKNWNGTKDTWTYAKNNKYYDKQSVRIKKVNVQVVKTPSTALNLFSSGKLQETTASVTGTTVKQVENTPKLKKQMVKTLTSAISLQQFNKDGKVSGNANFRKAAAAALNVKQMTDKVTQDGSQPLKGMVATGNSTDPNTGKDFATAVGNLNQHSDAKAKAYWQKAKKELGGGSQTVNLLISNTDNNKNVAEYVQSQWEKDMPGLKVTITSVPLQQEINKMFKKDFDVAQFGWTGDEPDPTTDLALFQKGNSINFTGWNDKQFNKLMDQANQTTDTKARFKLLKQATKRAAEVRAFNPLYQQAQVSLVSSKVGGLKYSEFSTAAQYRYAYWK</sequence>
<dbReference type="InterPro" id="IPR039424">
    <property type="entry name" value="SBP_5"/>
</dbReference>
<evidence type="ECO:0000256" key="2">
    <source>
        <dbReference type="ARBA" id="ARBA00005695"/>
    </source>
</evidence>
<feature type="chain" id="PRO_5039671693" evidence="6">
    <location>
        <begin position="20"/>
        <end position="541"/>
    </location>
</feature>
<keyword evidence="5" id="KW-0653">Protein transport</keyword>
<dbReference type="EMBL" id="BBJM01000016">
    <property type="protein sequence ID" value="GAK47982.1"/>
    <property type="molecule type" value="Genomic_DNA"/>
</dbReference>
<dbReference type="InterPro" id="IPR000914">
    <property type="entry name" value="SBP_5_dom"/>
</dbReference>
<dbReference type="Gene3D" id="3.40.190.10">
    <property type="entry name" value="Periplasmic binding protein-like II"/>
    <property type="match status" value="1"/>
</dbReference>
<evidence type="ECO:0000313" key="8">
    <source>
        <dbReference type="EMBL" id="GAK47982.1"/>
    </source>
</evidence>
<keyword evidence="4 6" id="KW-0732">Signal</keyword>
<keyword evidence="5" id="KW-0571">Peptide transport</keyword>
<dbReference type="CDD" id="cd08504">
    <property type="entry name" value="PBP2_OppA"/>
    <property type="match status" value="1"/>
</dbReference>
<gene>
    <name evidence="8" type="ORF">LOSG293_160250</name>
</gene>
<dbReference type="STRING" id="1291743.LOSG293_160250"/>
<keyword evidence="3" id="KW-0813">Transport</keyword>
<dbReference type="PIRSF" id="PIRSF002741">
    <property type="entry name" value="MppA"/>
    <property type="match status" value="1"/>
</dbReference>
<dbReference type="RefSeq" id="WP_034527936.1">
    <property type="nucleotide sequence ID" value="NZ_BBAZ01000015.1"/>
</dbReference>
<dbReference type="PANTHER" id="PTHR30290">
    <property type="entry name" value="PERIPLASMIC BINDING COMPONENT OF ABC TRANSPORTER"/>
    <property type="match status" value="1"/>
</dbReference>
<feature type="domain" description="Solute-binding protein family 5" evidence="7">
    <location>
        <begin position="73"/>
        <end position="461"/>
    </location>
</feature>
<dbReference type="PANTHER" id="PTHR30290:SF10">
    <property type="entry name" value="PERIPLASMIC OLIGOPEPTIDE-BINDING PROTEIN-RELATED"/>
    <property type="match status" value="1"/>
</dbReference>
<feature type="signal peptide" evidence="6">
    <location>
        <begin position="1"/>
        <end position="19"/>
    </location>
</feature>
<evidence type="ECO:0000256" key="4">
    <source>
        <dbReference type="ARBA" id="ARBA00022729"/>
    </source>
</evidence>
<dbReference type="eggNOG" id="COG4166">
    <property type="taxonomic scope" value="Bacteria"/>
</dbReference>
<dbReference type="GO" id="GO:1904680">
    <property type="term" value="F:peptide transmembrane transporter activity"/>
    <property type="evidence" value="ECO:0007669"/>
    <property type="project" value="TreeGrafter"/>
</dbReference>
<comment type="similarity">
    <text evidence="2">Belongs to the bacterial solute-binding protein 5 family.</text>
</comment>
<name>A0A081BIW4_9LACO</name>
<dbReference type="GO" id="GO:0042597">
    <property type="term" value="C:periplasmic space"/>
    <property type="evidence" value="ECO:0007669"/>
    <property type="project" value="UniProtKB-ARBA"/>
</dbReference>
<comment type="caution">
    <text evidence="8">The sequence shown here is derived from an EMBL/GenBank/DDBJ whole genome shotgun (WGS) entry which is preliminary data.</text>
</comment>
<evidence type="ECO:0000256" key="6">
    <source>
        <dbReference type="SAM" id="SignalP"/>
    </source>
</evidence>
<organism evidence="8 9">
    <name type="scientific">Secundilactobacillus oryzae JCM 18671</name>
    <dbReference type="NCBI Taxonomy" id="1291743"/>
    <lineage>
        <taxon>Bacteria</taxon>
        <taxon>Bacillati</taxon>
        <taxon>Bacillota</taxon>
        <taxon>Bacilli</taxon>
        <taxon>Lactobacillales</taxon>
        <taxon>Lactobacillaceae</taxon>
        <taxon>Secundilactobacillus</taxon>
    </lineage>
</organism>
<dbReference type="InterPro" id="IPR030678">
    <property type="entry name" value="Peptide/Ni-bd"/>
</dbReference>
<dbReference type="SUPFAM" id="SSF53850">
    <property type="entry name" value="Periplasmic binding protein-like II"/>
    <property type="match status" value="1"/>
</dbReference>
<evidence type="ECO:0000256" key="3">
    <source>
        <dbReference type="ARBA" id="ARBA00022448"/>
    </source>
</evidence>
<dbReference type="GO" id="GO:0030313">
    <property type="term" value="C:cell envelope"/>
    <property type="evidence" value="ECO:0007669"/>
    <property type="project" value="UniProtKB-SubCell"/>
</dbReference>
<dbReference type="PROSITE" id="PS51257">
    <property type="entry name" value="PROKAR_LIPOPROTEIN"/>
    <property type="match status" value="1"/>
</dbReference>
<reference evidence="8" key="1">
    <citation type="journal article" date="2014" name="Genome Announc.">
        <title>Draft Genome Sequence of Lactobacillus oryzae Strain SG293T.</title>
        <authorList>
            <person name="Tanizawa Y."/>
            <person name="Fujisawa T."/>
            <person name="Mochizuki T."/>
            <person name="Kaminuma E."/>
            <person name="Nakamura Y."/>
            <person name="Tohno M."/>
        </authorList>
    </citation>
    <scope>NUCLEOTIDE SEQUENCE [LARGE SCALE GENOMIC DNA]</scope>
    <source>
        <strain evidence="8">SG293</strain>
    </source>
</reference>
<dbReference type="Gene3D" id="3.90.76.10">
    <property type="entry name" value="Dipeptide-binding Protein, Domain 1"/>
    <property type="match status" value="1"/>
</dbReference>
<accession>A0A081BIW4</accession>
<dbReference type="Pfam" id="PF00496">
    <property type="entry name" value="SBP_bac_5"/>
    <property type="match status" value="1"/>
</dbReference>
<dbReference type="OrthoDB" id="403896at2"/>
<protein>
    <submittedName>
        <fullName evidence="8">Oligopeptide ABC transporter substrate-binding protein</fullName>
    </submittedName>
</protein>
<evidence type="ECO:0000313" key="9">
    <source>
        <dbReference type="Proteomes" id="UP000028700"/>
    </source>
</evidence>